<name>A0A8J3LEI5_9ACTN</name>
<feature type="region of interest" description="Disordered" evidence="1">
    <location>
        <begin position="1"/>
        <end position="32"/>
    </location>
</feature>
<comment type="caution">
    <text evidence="2">The sequence shown here is derived from an EMBL/GenBank/DDBJ whole genome shotgun (WGS) entry which is preliminary data.</text>
</comment>
<evidence type="ECO:0000313" key="3">
    <source>
        <dbReference type="Proteomes" id="UP000660339"/>
    </source>
</evidence>
<dbReference type="Proteomes" id="UP000660339">
    <property type="component" value="Unassembled WGS sequence"/>
</dbReference>
<keyword evidence="3" id="KW-1185">Reference proteome</keyword>
<organism evidence="2 3">
    <name type="scientific">Catellatospora methionotrophica</name>
    <dbReference type="NCBI Taxonomy" id="121620"/>
    <lineage>
        <taxon>Bacteria</taxon>
        <taxon>Bacillati</taxon>
        <taxon>Actinomycetota</taxon>
        <taxon>Actinomycetes</taxon>
        <taxon>Micromonosporales</taxon>
        <taxon>Micromonosporaceae</taxon>
        <taxon>Catellatospora</taxon>
    </lineage>
</organism>
<reference evidence="2" key="1">
    <citation type="submission" date="2021-01" db="EMBL/GenBank/DDBJ databases">
        <title>Whole genome shotgun sequence of Catellatospora methionotrophica NBRC 14553.</title>
        <authorList>
            <person name="Komaki H."/>
            <person name="Tamura T."/>
        </authorList>
    </citation>
    <scope>NUCLEOTIDE SEQUENCE</scope>
    <source>
        <strain evidence="2">NBRC 14553</strain>
    </source>
</reference>
<proteinExistence type="predicted"/>
<accession>A0A8J3LEI5</accession>
<sequence>MPQAAAGSALSRAGPAACRDRPRRAKVEPAVAGPDASIPNVVHAWAKSGDLVLWVLRRPLQKEIDYATSIGDLDAVRRLTEIRDAAIAKIREEWYG</sequence>
<evidence type="ECO:0000313" key="2">
    <source>
        <dbReference type="EMBL" id="GIG17204.1"/>
    </source>
</evidence>
<gene>
    <name evidence="2" type="ORF">Cme02nite_55360</name>
</gene>
<protein>
    <submittedName>
        <fullName evidence="2">Uncharacterized protein</fullName>
    </submittedName>
</protein>
<dbReference type="EMBL" id="BONJ01000030">
    <property type="protein sequence ID" value="GIG17204.1"/>
    <property type="molecule type" value="Genomic_DNA"/>
</dbReference>
<evidence type="ECO:0000256" key="1">
    <source>
        <dbReference type="SAM" id="MobiDB-lite"/>
    </source>
</evidence>
<dbReference type="AlphaFoldDB" id="A0A8J3LEI5"/>